<dbReference type="Pfam" id="PF08041">
    <property type="entry name" value="PetM"/>
    <property type="match status" value="1"/>
</dbReference>
<reference evidence="8" key="1">
    <citation type="journal article" date="2016" name="Nat. Genet.">
        <title>The genome sequences of Arachis duranensis and Arachis ipaensis, the diploid ancestors of cultivated peanut.</title>
        <authorList>
            <person name="Bertioli D.J."/>
            <person name="Cannon S.B."/>
            <person name="Froenicke L."/>
            <person name="Huang G."/>
            <person name="Farmer A.D."/>
            <person name="Cannon E.K."/>
            <person name="Liu X."/>
            <person name="Gao D."/>
            <person name="Clevenger J."/>
            <person name="Dash S."/>
            <person name="Ren L."/>
            <person name="Moretzsohn M.C."/>
            <person name="Shirasawa K."/>
            <person name="Huang W."/>
            <person name="Vidigal B."/>
            <person name="Abernathy B."/>
            <person name="Chu Y."/>
            <person name="Niederhuth C.E."/>
            <person name="Umale P."/>
            <person name="Araujo A.C."/>
            <person name="Kozik A."/>
            <person name="Kim K.D."/>
            <person name="Burow M.D."/>
            <person name="Varshney R.K."/>
            <person name="Wang X."/>
            <person name="Zhang X."/>
            <person name="Barkley N."/>
            <person name="Guimaraes P.M."/>
            <person name="Isobe S."/>
            <person name="Guo B."/>
            <person name="Liao B."/>
            <person name="Stalker H.T."/>
            <person name="Schmitz R.J."/>
            <person name="Scheffler B.E."/>
            <person name="Leal-Bertioli S.C."/>
            <person name="Xun X."/>
            <person name="Jackson S.A."/>
            <person name="Michelmore R."/>
            <person name="Ozias-Akins P."/>
        </authorList>
    </citation>
    <scope>NUCLEOTIDE SEQUENCE [LARGE SCALE GENOMIC DNA]</scope>
    <source>
        <strain evidence="8">cv. V14167</strain>
    </source>
</reference>
<organism evidence="8 9">
    <name type="scientific">Arachis duranensis</name>
    <name type="common">Wild peanut</name>
    <dbReference type="NCBI Taxonomy" id="130453"/>
    <lineage>
        <taxon>Eukaryota</taxon>
        <taxon>Viridiplantae</taxon>
        <taxon>Streptophyta</taxon>
        <taxon>Embryophyta</taxon>
        <taxon>Tracheophyta</taxon>
        <taxon>Spermatophyta</taxon>
        <taxon>Magnoliopsida</taxon>
        <taxon>eudicotyledons</taxon>
        <taxon>Gunneridae</taxon>
        <taxon>Pentapetalae</taxon>
        <taxon>rosids</taxon>
        <taxon>fabids</taxon>
        <taxon>Fabales</taxon>
        <taxon>Fabaceae</taxon>
        <taxon>Papilionoideae</taxon>
        <taxon>50 kb inversion clade</taxon>
        <taxon>dalbergioids sensu lato</taxon>
        <taxon>Dalbergieae</taxon>
        <taxon>Pterocarpus clade</taxon>
        <taxon>Arachis</taxon>
    </lineage>
</organism>
<proteinExistence type="inferred from homology"/>
<dbReference type="AlphaFoldDB" id="A0A6P4CJB3"/>
<keyword evidence="4" id="KW-0249">Electron transport</keyword>
<dbReference type="Proteomes" id="UP000515211">
    <property type="component" value="Chromosome 3"/>
</dbReference>
<evidence type="ECO:0000256" key="3">
    <source>
        <dbReference type="ARBA" id="ARBA00022692"/>
    </source>
</evidence>
<dbReference type="SUPFAM" id="SSF103441">
    <property type="entry name" value="PetM subunit of the cytochrome b6f complex"/>
    <property type="match status" value="1"/>
</dbReference>
<keyword evidence="2" id="KW-0813">Transport</keyword>
<name>A0A6P4CJB3_ARADU</name>
<keyword evidence="5 7" id="KW-1133">Transmembrane helix</keyword>
<reference evidence="9" key="2">
    <citation type="submission" date="2025-08" db="UniProtKB">
        <authorList>
            <consortium name="RefSeq"/>
        </authorList>
    </citation>
    <scope>IDENTIFICATION</scope>
    <source>
        <tissue evidence="9">Whole plant</tissue>
    </source>
</reference>
<keyword evidence="6 7" id="KW-0472">Membrane</keyword>
<dbReference type="PANTHER" id="PTHR34951:SF1">
    <property type="entry name" value="B6F COMPLEX SUBUNIT, PUTATIVE, EXPRESSED-RELATED"/>
    <property type="match status" value="1"/>
</dbReference>
<sequence length="125" mass="12558">MMAAASAIMSTSTMMGNATVCTTRRTKRSVHYVAGLNSFGGLKVQNNVTSLGHSLCTEQSFAKVVSSLKGKSKGGGGGGGATSSTSNAAGEIFQIAAIMNGLVLVGVAVGFVLLQIEASLEEAAE</sequence>
<protein>
    <submittedName>
        <fullName evidence="9">Uncharacterized protein LOC107476739</fullName>
    </submittedName>
</protein>
<evidence type="ECO:0000313" key="8">
    <source>
        <dbReference type="Proteomes" id="UP000515211"/>
    </source>
</evidence>
<dbReference type="GeneID" id="107476739"/>
<dbReference type="HAMAP" id="MF_00396">
    <property type="entry name" value="Cytb6_f_PetM"/>
    <property type="match status" value="1"/>
</dbReference>
<dbReference type="InterPro" id="IPR012595">
    <property type="entry name" value="PetM_cyt_b6/f_cplx_su7"/>
</dbReference>
<dbReference type="PANTHER" id="PTHR34951">
    <property type="entry name" value="B6F COMPLEX SUBUNIT, PUTATIVE, EXPRESSED-RELATED"/>
    <property type="match status" value="1"/>
</dbReference>
<comment type="subcellular location">
    <subcellularLocation>
        <location evidence="1">Membrane</location>
        <topology evidence="1">Single-pass membrane protein</topology>
    </subcellularLocation>
</comment>
<evidence type="ECO:0000256" key="1">
    <source>
        <dbReference type="ARBA" id="ARBA00004167"/>
    </source>
</evidence>
<evidence type="ECO:0000256" key="6">
    <source>
        <dbReference type="ARBA" id="ARBA00023136"/>
    </source>
</evidence>
<evidence type="ECO:0000256" key="2">
    <source>
        <dbReference type="ARBA" id="ARBA00022448"/>
    </source>
</evidence>
<evidence type="ECO:0000313" key="9">
    <source>
        <dbReference type="RefSeq" id="XP_015952093.1"/>
    </source>
</evidence>
<evidence type="ECO:0000256" key="4">
    <source>
        <dbReference type="ARBA" id="ARBA00022982"/>
    </source>
</evidence>
<dbReference type="GO" id="GO:0016020">
    <property type="term" value="C:membrane"/>
    <property type="evidence" value="ECO:0007669"/>
    <property type="project" value="UniProtKB-SubCell"/>
</dbReference>
<evidence type="ECO:0000256" key="7">
    <source>
        <dbReference type="SAM" id="Phobius"/>
    </source>
</evidence>
<dbReference type="InterPro" id="IPR053333">
    <property type="entry name" value="Cytochrome_b6-f_sub7"/>
</dbReference>
<feature type="transmembrane region" description="Helical" evidence="7">
    <location>
        <begin position="92"/>
        <end position="114"/>
    </location>
</feature>
<dbReference type="GO" id="GO:0009512">
    <property type="term" value="C:cytochrome b6f complex"/>
    <property type="evidence" value="ECO:0007669"/>
    <property type="project" value="InterPro"/>
</dbReference>
<dbReference type="RefSeq" id="XP_015952093.1">
    <property type="nucleotide sequence ID" value="XM_016096607.3"/>
</dbReference>
<keyword evidence="3 7" id="KW-0812">Transmembrane</keyword>
<gene>
    <name evidence="9" type="primary">LOC107476739</name>
</gene>
<dbReference type="KEGG" id="adu:107476739"/>
<accession>A0A6P4CJB3</accession>
<dbReference type="OrthoDB" id="1926597at2759"/>
<keyword evidence="8" id="KW-1185">Reference proteome</keyword>
<evidence type="ECO:0000256" key="5">
    <source>
        <dbReference type="ARBA" id="ARBA00022989"/>
    </source>
</evidence>